<dbReference type="InterPro" id="IPR032311">
    <property type="entry name" value="DUF4982"/>
</dbReference>
<organism evidence="8 9">
    <name type="scientific">Yinghuangia aomiensis</name>
    <dbReference type="NCBI Taxonomy" id="676205"/>
    <lineage>
        <taxon>Bacteria</taxon>
        <taxon>Bacillati</taxon>
        <taxon>Actinomycetota</taxon>
        <taxon>Actinomycetes</taxon>
        <taxon>Kitasatosporales</taxon>
        <taxon>Streptomycetaceae</taxon>
        <taxon>Yinghuangia</taxon>
    </lineage>
</organism>
<evidence type="ECO:0000259" key="5">
    <source>
        <dbReference type="Pfam" id="PF02836"/>
    </source>
</evidence>
<dbReference type="Gene3D" id="3.20.20.80">
    <property type="entry name" value="Glycosidases"/>
    <property type="match status" value="1"/>
</dbReference>
<evidence type="ECO:0000313" key="9">
    <source>
        <dbReference type="Proteomes" id="UP001500466"/>
    </source>
</evidence>
<reference evidence="9" key="1">
    <citation type="journal article" date="2019" name="Int. J. Syst. Evol. Microbiol.">
        <title>The Global Catalogue of Microorganisms (GCM) 10K type strain sequencing project: providing services to taxonomists for standard genome sequencing and annotation.</title>
        <authorList>
            <consortium name="The Broad Institute Genomics Platform"/>
            <consortium name="The Broad Institute Genome Sequencing Center for Infectious Disease"/>
            <person name="Wu L."/>
            <person name="Ma J."/>
        </authorList>
    </citation>
    <scope>NUCLEOTIDE SEQUENCE [LARGE SCALE GENOMIC DNA]</scope>
    <source>
        <strain evidence="9">JCM 17986</strain>
    </source>
</reference>
<feature type="domain" description="Glycoside hydrolase family 2 catalytic" evidence="5">
    <location>
        <begin position="277"/>
        <end position="437"/>
    </location>
</feature>
<dbReference type="Gene3D" id="2.60.40.10">
    <property type="entry name" value="Immunoglobulins"/>
    <property type="match status" value="3"/>
</dbReference>
<dbReference type="InterPro" id="IPR006102">
    <property type="entry name" value="Ig-like_GH2"/>
</dbReference>
<feature type="domain" description="Glycoside hydrolase family 2 immunoglobulin-like beta-sandwich" evidence="4">
    <location>
        <begin position="163"/>
        <end position="267"/>
    </location>
</feature>
<evidence type="ECO:0000256" key="3">
    <source>
        <dbReference type="ARBA" id="ARBA00023295"/>
    </source>
</evidence>
<protein>
    <submittedName>
        <fullName evidence="8">Glycoside hydrolase family 2 TIM barrel-domain containing protein</fullName>
    </submittedName>
</protein>
<comment type="caution">
    <text evidence="8">The sequence shown here is derived from an EMBL/GenBank/DDBJ whole genome shotgun (WGS) entry which is preliminary data.</text>
</comment>
<sequence length="810" mass="89318">MIRRSFNEDWQMRPKVNPFAELSGQAVPYTAVTLPHDAMIGLQRDKESGGEAGANAYFPGGAFEYRKNFFVPADHRGRHILVEFEGVYRDATVYVNGAYAGQRPYGYSRFHVDIAPFLRFGQDNEIRVEARAHRDARWYTGAGIYRDTWMLVGGPVRIAADGVRITTPDIDADLATVDVASTVENKSCETRTLSLATEIRDADGTTVAHADSPVTVLPGESAVVRARHYVESPLLWGPDTPHLYTAHVSLTDEEGGLDSETATFGIRSLRLDPRRGLRLNGEPVKLRGTCVHHDNGVLGAATFASAEERRVRILKEAGFNAIRMSHYPMSVAMLDACDRLGMLVMDETFDVWTSAKSPFDYSLDFPEWWERDVEAMVAKDFNHPSVVMYSIGNEIPETGSPAGAVWGRRLAEKVRSLDPTRYVTNAVNGMLAVMDDLASLRKQAAEGAGINTLMATDPGDMMNAVSTSELVTRRTAESFGVLDVAGINYAEDRYGLDRELFPDRIIVGTETFPTRIDRNWQLVTEHPHVVGDFTWTGWDYLGEVGVGRAQYITEENPRPAFVAPYPHLVAGCGDIDITGHRRPASYYREIVFGLRDRPYIAVQRPEHHGKTFAGTPWAWSDALPSWTWPGFDGAPVVVEVYSDADEVELLLNGRSLGRRPVGKGHRFRTAFDATYEPGELTAVAYREGRESGRCAVRTAEGPLCLQTEIDRPTLSATAGELAYVTFTLTDAHGTPHSAADRPLCVEVSGDGVLQAFGSADPSTEERFDTAERRTFEGRALAVLRPTGPGKIRLVATAPECEPVEVLVTVE</sequence>
<evidence type="ECO:0000256" key="1">
    <source>
        <dbReference type="ARBA" id="ARBA00007401"/>
    </source>
</evidence>
<keyword evidence="9" id="KW-1185">Reference proteome</keyword>
<dbReference type="InterPro" id="IPR051913">
    <property type="entry name" value="GH2_Domain-Containing"/>
</dbReference>
<accession>A0ABP9I0R4</accession>
<dbReference type="Pfam" id="PF18565">
    <property type="entry name" value="Glyco_hydro2_C5"/>
    <property type="match status" value="1"/>
</dbReference>
<dbReference type="Pfam" id="PF16355">
    <property type="entry name" value="DUF4982"/>
    <property type="match status" value="1"/>
</dbReference>
<evidence type="ECO:0000259" key="4">
    <source>
        <dbReference type="Pfam" id="PF00703"/>
    </source>
</evidence>
<dbReference type="InterPro" id="IPR013783">
    <property type="entry name" value="Ig-like_fold"/>
</dbReference>
<dbReference type="SUPFAM" id="SSF49303">
    <property type="entry name" value="beta-Galactosidase/glucuronidase domain"/>
    <property type="match status" value="1"/>
</dbReference>
<dbReference type="InterPro" id="IPR040605">
    <property type="entry name" value="Glyco_hydro2_dom5"/>
</dbReference>
<comment type="similarity">
    <text evidence="1">Belongs to the glycosyl hydrolase 2 family.</text>
</comment>
<dbReference type="PRINTS" id="PR00132">
    <property type="entry name" value="GLHYDRLASE2"/>
</dbReference>
<dbReference type="InterPro" id="IPR006101">
    <property type="entry name" value="Glyco_hydro_2"/>
</dbReference>
<keyword evidence="2 8" id="KW-0378">Hydrolase</keyword>
<dbReference type="InterPro" id="IPR008979">
    <property type="entry name" value="Galactose-bd-like_sf"/>
</dbReference>
<dbReference type="EMBL" id="BAABHS010000027">
    <property type="protein sequence ID" value="GAA4983689.1"/>
    <property type="molecule type" value="Genomic_DNA"/>
</dbReference>
<dbReference type="PANTHER" id="PTHR42732">
    <property type="entry name" value="BETA-GALACTOSIDASE"/>
    <property type="match status" value="1"/>
</dbReference>
<dbReference type="InterPro" id="IPR036156">
    <property type="entry name" value="Beta-gal/glucu_dom_sf"/>
</dbReference>
<evidence type="ECO:0000259" key="6">
    <source>
        <dbReference type="Pfam" id="PF16355"/>
    </source>
</evidence>
<dbReference type="RefSeq" id="WP_345679051.1">
    <property type="nucleotide sequence ID" value="NZ_BAABHS010000027.1"/>
</dbReference>
<dbReference type="InterPro" id="IPR006103">
    <property type="entry name" value="Glyco_hydro_2_cat"/>
</dbReference>
<dbReference type="GO" id="GO:0016787">
    <property type="term" value="F:hydrolase activity"/>
    <property type="evidence" value="ECO:0007669"/>
    <property type="project" value="UniProtKB-KW"/>
</dbReference>
<proteinExistence type="inferred from homology"/>
<keyword evidence="3" id="KW-0326">Glycosidase</keyword>
<gene>
    <name evidence="8" type="ORF">GCM10023205_61960</name>
</gene>
<dbReference type="Proteomes" id="UP001500466">
    <property type="component" value="Unassembled WGS sequence"/>
</dbReference>
<evidence type="ECO:0000313" key="8">
    <source>
        <dbReference type="EMBL" id="GAA4983689.1"/>
    </source>
</evidence>
<dbReference type="Gene3D" id="2.60.120.260">
    <property type="entry name" value="Galactose-binding domain-like"/>
    <property type="match status" value="1"/>
</dbReference>
<dbReference type="SUPFAM" id="SSF49785">
    <property type="entry name" value="Galactose-binding domain-like"/>
    <property type="match status" value="1"/>
</dbReference>
<evidence type="ECO:0000256" key="2">
    <source>
        <dbReference type="ARBA" id="ARBA00022801"/>
    </source>
</evidence>
<dbReference type="Pfam" id="PF00703">
    <property type="entry name" value="Glyco_hydro_2"/>
    <property type="match status" value="1"/>
</dbReference>
<dbReference type="SUPFAM" id="SSF51445">
    <property type="entry name" value="(Trans)glycosidases"/>
    <property type="match status" value="1"/>
</dbReference>
<dbReference type="InterPro" id="IPR017853">
    <property type="entry name" value="GH"/>
</dbReference>
<feature type="domain" description="Glycoside hydrolase family 2" evidence="7">
    <location>
        <begin position="705"/>
        <end position="805"/>
    </location>
</feature>
<dbReference type="PANTHER" id="PTHR42732:SF1">
    <property type="entry name" value="BETA-MANNOSIDASE"/>
    <property type="match status" value="1"/>
</dbReference>
<evidence type="ECO:0000259" key="7">
    <source>
        <dbReference type="Pfam" id="PF18565"/>
    </source>
</evidence>
<feature type="domain" description="DUF4982" evidence="6">
    <location>
        <begin position="633"/>
        <end position="690"/>
    </location>
</feature>
<name>A0ABP9I0R4_9ACTN</name>
<dbReference type="Pfam" id="PF02836">
    <property type="entry name" value="Glyco_hydro_2_C"/>
    <property type="match status" value="1"/>
</dbReference>